<reference evidence="1" key="2">
    <citation type="journal article" date="2024" name="Plant">
        <title>Genomic evolution and insights into agronomic trait innovations of Sesamum species.</title>
        <authorList>
            <person name="Miao H."/>
            <person name="Wang L."/>
            <person name="Qu L."/>
            <person name="Liu H."/>
            <person name="Sun Y."/>
            <person name="Le M."/>
            <person name="Wang Q."/>
            <person name="Wei S."/>
            <person name="Zheng Y."/>
            <person name="Lin W."/>
            <person name="Duan Y."/>
            <person name="Cao H."/>
            <person name="Xiong S."/>
            <person name="Wang X."/>
            <person name="Wei L."/>
            <person name="Li C."/>
            <person name="Ma Q."/>
            <person name="Ju M."/>
            <person name="Zhao R."/>
            <person name="Li G."/>
            <person name="Mu C."/>
            <person name="Tian Q."/>
            <person name="Mei H."/>
            <person name="Zhang T."/>
            <person name="Gao T."/>
            <person name="Zhang H."/>
        </authorList>
    </citation>
    <scope>NUCLEOTIDE SEQUENCE</scope>
    <source>
        <strain evidence="1">KEN1</strain>
    </source>
</reference>
<name>A0AAW2Y9R2_9LAMI</name>
<dbReference type="AlphaFoldDB" id="A0AAW2Y9R2"/>
<sequence>MVRDLIDRIGNTWKLDVITEIFPGEIVKEIKKIQIPDPLEPINPFWAPSKSRKFSAKAVFNAILL</sequence>
<gene>
    <name evidence="1" type="ORF">Slati_0134000</name>
</gene>
<comment type="caution">
    <text evidence="1">The sequence shown here is derived from an EMBL/GenBank/DDBJ whole genome shotgun (WGS) entry which is preliminary data.</text>
</comment>
<accession>A0AAW2Y9R2</accession>
<proteinExistence type="predicted"/>
<protein>
    <submittedName>
        <fullName evidence="1">Uncharacterized protein</fullName>
    </submittedName>
</protein>
<evidence type="ECO:0000313" key="1">
    <source>
        <dbReference type="EMBL" id="KAL0462464.1"/>
    </source>
</evidence>
<organism evidence="1">
    <name type="scientific">Sesamum latifolium</name>
    <dbReference type="NCBI Taxonomy" id="2727402"/>
    <lineage>
        <taxon>Eukaryota</taxon>
        <taxon>Viridiplantae</taxon>
        <taxon>Streptophyta</taxon>
        <taxon>Embryophyta</taxon>
        <taxon>Tracheophyta</taxon>
        <taxon>Spermatophyta</taxon>
        <taxon>Magnoliopsida</taxon>
        <taxon>eudicotyledons</taxon>
        <taxon>Gunneridae</taxon>
        <taxon>Pentapetalae</taxon>
        <taxon>asterids</taxon>
        <taxon>lamiids</taxon>
        <taxon>Lamiales</taxon>
        <taxon>Pedaliaceae</taxon>
        <taxon>Sesamum</taxon>
    </lineage>
</organism>
<dbReference type="EMBL" id="JACGWN010000001">
    <property type="protein sequence ID" value="KAL0462464.1"/>
    <property type="molecule type" value="Genomic_DNA"/>
</dbReference>
<reference evidence="1" key="1">
    <citation type="submission" date="2020-06" db="EMBL/GenBank/DDBJ databases">
        <authorList>
            <person name="Li T."/>
            <person name="Hu X."/>
            <person name="Zhang T."/>
            <person name="Song X."/>
            <person name="Zhang H."/>
            <person name="Dai N."/>
            <person name="Sheng W."/>
            <person name="Hou X."/>
            <person name="Wei L."/>
        </authorList>
    </citation>
    <scope>NUCLEOTIDE SEQUENCE</scope>
    <source>
        <strain evidence="1">KEN1</strain>
        <tissue evidence="1">Leaf</tissue>
    </source>
</reference>